<dbReference type="PANTHER" id="PTHR23267">
    <property type="entry name" value="IMMUNOGLOBULIN LIGHT CHAIN"/>
    <property type="match status" value="1"/>
</dbReference>
<gene>
    <name evidence="3" type="ORF">MONAX_5E036643</name>
</gene>
<dbReference type="Gene3D" id="2.60.40.10">
    <property type="entry name" value="Immunoglobulins"/>
    <property type="match status" value="1"/>
</dbReference>
<reference evidence="3" key="1">
    <citation type="submission" date="2019-04" db="EMBL/GenBank/DDBJ databases">
        <authorList>
            <person name="Alioto T."/>
            <person name="Alioto T."/>
        </authorList>
    </citation>
    <scope>NUCLEOTIDE SEQUENCE [LARGE SCALE GENOMIC DNA]</scope>
</reference>
<evidence type="ECO:0008006" key="4">
    <source>
        <dbReference type="Google" id="ProtNLM"/>
    </source>
</evidence>
<accession>A0A5E4CQU4</accession>
<evidence type="ECO:0000259" key="1">
    <source>
        <dbReference type="SMART" id="SM00406"/>
    </source>
</evidence>
<comment type="caution">
    <text evidence="3">The sequence shown here is derived from an EMBL/GenBank/DDBJ whole genome shotgun (WGS) entry which is preliminary data.</text>
</comment>
<dbReference type="Pfam" id="PF07686">
    <property type="entry name" value="V-set"/>
    <property type="match status" value="1"/>
</dbReference>
<dbReference type="InterPro" id="IPR013106">
    <property type="entry name" value="Ig_V-set"/>
</dbReference>
<dbReference type="EMBL" id="CABDUW010001818">
    <property type="protein sequence ID" value="VTJ84175.1"/>
    <property type="molecule type" value="Genomic_DNA"/>
</dbReference>
<sequence length="107" mass="11448">FWAQSALTQPLSVSGTPGQSVTISFAGTRSDIGKYNHVSWFQSHPGTTHKLMIHGVSSQPSGIPDHFSGFKSGTTASLTISGLQLEDEADYYCCSYAGNYIYHSGPS</sequence>
<organism evidence="3">
    <name type="scientific">Marmota monax</name>
    <name type="common">Woodchuck</name>
    <dbReference type="NCBI Taxonomy" id="9995"/>
    <lineage>
        <taxon>Eukaryota</taxon>
        <taxon>Metazoa</taxon>
        <taxon>Chordata</taxon>
        <taxon>Craniata</taxon>
        <taxon>Vertebrata</taxon>
        <taxon>Euteleostomi</taxon>
        <taxon>Mammalia</taxon>
        <taxon>Eutheria</taxon>
        <taxon>Euarchontoglires</taxon>
        <taxon>Glires</taxon>
        <taxon>Rodentia</taxon>
        <taxon>Sciuromorpha</taxon>
        <taxon>Sciuridae</taxon>
        <taxon>Xerinae</taxon>
        <taxon>Marmotini</taxon>
        <taxon>Marmota</taxon>
    </lineage>
</organism>
<proteinExistence type="predicted"/>
<name>A0A5E4CQU4_MARMO</name>
<dbReference type="SMART" id="SM00409">
    <property type="entry name" value="IG"/>
    <property type="match status" value="1"/>
</dbReference>
<dbReference type="InterPro" id="IPR013783">
    <property type="entry name" value="Ig-like_fold"/>
</dbReference>
<dbReference type="SUPFAM" id="SSF48726">
    <property type="entry name" value="Immunoglobulin"/>
    <property type="match status" value="1"/>
</dbReference>
<feature type="domain" description="Immunoglobulin" evidence="2">
    <location>
        <begin position="10"/>
        <end position="104"/>
    </location>
</feature>
<protein>
    <recommendedName>
        <fullName evidence="4">Ig-like domain-containing protein</fullName>
    </recommendedName>
</protein>
<dbReference type="InterPro" id="IPR003599">
    <property type="entry name" value="Ig_sub"/>
</dbReference>
<feature type="non-terminal residue" evidence="3">
    <location>
        <position position="1"/>
    </location>
</feature>
<dbReference type="AlphaFoldDB" id="A0A5E4CQU4"/>
<feature type="domain" description="Immunoglobulin V-set" evidence="1">
    <location>
        <begin position="20"/>
        <end position="95"/>
    </location>
</feature>
<evidence type="ECO:0000313" key="3">
    <source>
        <dbReference type="EMBL" id="VTJ84175.1"/>
    </source>
</evidence>
<dbReference type="InterPro" id="IPR050150">
    <property type="entry name" value="IgV_Light_Chain"/>
</dbReference>
<dbReference type="InterPro" id="IPR036179">
    <property type="entry name" value="Ig-like_dom_sf"/>
</dbReference>
<evidence type="ECO:0000259" key="2">
    <source>
        <dbReference type="SMART" id="SM00409"/>
    </source>
</evidence>
<dbReference type="SMART" id="SM00406">
    <property type="entry name" value="IGv"/>
    <property type="match status" value="1"/>
</dbReference>